<reference evidence="2" key="2">
    <citation type="submission" date="2020-09" db="EMBL/GenBank/DDBJ databases">
        <authorList>
            <person name="Sun Q."/>
            <person name="Zhou Y."/>
        </authorList>
    </citation>
    <scope>NUCLEOTIDE SEQUENCE</scope>
    <source>
        <strain evidence="2">CGMCC 1.15085</strain>
    </source>
</reference>
<dbReference type="Proteomes" id="UP000636793">
    <property type="component" value="Unassembled WGS sequence"/>
</dbReference>
<accession>A0A916SYR2</accession>
<feature type="transmembrane region" description="Helical" evidence="1">
    <location>
        <begin position="115"/>
        <end position="138"/>
    </location>
</feature>
<name>A0A916SYR2_9MICO</name>
<protein>
    <recommendedName>
        <fullName evidence="4">DUF2269 family protein</fullName>
    </recommendedName>
</protein>
<keyword evidence="1" id="KW-1133">Transmembrane helix</keyword>
<dbReference type="AlphaFoldDB" id="A0A916SYR2"/>
<evidence type="ECO:0000313" key="3">
    <source>
        <dbReference type="Proteomes" id="UP000636793"/>
    </source>
</evidence>
<proteinExistence type="predicted"/>
<keyword evidence="1" id="KW-0472">Membrane</keyword>
<feature type="transmembrane region" description="Helical" evidence="1">
    <location>
        <begin position="45"/>
        <end position="64"/>
    </location>
</feature>
<dbReference type="RefSeq" id="WP_188836103.1">
    <property type="nucleotide sequence ID" value="NZ_BMHI01000002.1"/>
</dbReference>
<comment type="caution">
    <text evidence="2">The sequence shown here is derived from an EMBL/GenBank/DDBJ whole genome shotgun (WGS) entry which is preliminary data.</text>
</comment>
<keyword evidence="1" id="KW-0812">Transmembrane</keyword>
<sequence>MSIAALVTWVLAASMGAFLLTTWVAKGGLQKGTEGRESRFAPPLILGHAGLAAVGLAIWVWYLISGARALPWVALGVLVCVAALGLTMFGLWFAAGNITRGRHAHRPRHAAEDHLPPPAVLVHGMFAVTTVVLVLLTAL</sequence>
<keyword evidence="3" id="KW-1185">Reference proteome</keyword>
<evidence type="ECO:0008006" key="4">
    <source>
        <dbReference type="Google" id="ProtNLM"/>
    </source>
</evidence>
<dbReference type="EMBL" id="BMHI01000002">
    <property type="protein sequence ID" value="GGB23927.1"/>
    <property type="molecule type" value="Genomic_DNA"/>
</dbReference>
<feature type="transmembrane region" description="Helical" evidence="1">
    <location>
        <begin position="70"/>
        <end position="94"/>
    </location>
</feature>
<evidence type="ECO:0000313" key="2">
    <source>
        <dbReference type="EMBL" id="GGB23927.1"/>
    </source>
</evidence>
<organism evidence="2 3">
    <name type="scientific">Flexivirga endophytica</name>
    <dbReference type="NCBI Taxonomy" id="1849103"/>
    <lineage>
        <taxon>Bacteria</taxon>
        <taxon>Bacillati</taxon>
        <taxon>Actinomycetota</taxon>
        <taxon>Actinomycetes</taxon>
        <taxon>Micrococcales</taxon>
        <taxon>Dermacoccaceae</taxon>
        <taxon>Flexivirga</taxon>
    </lineage>
</organism>
<evidence type="ECO:0000256" key="1">
    <source>
        <dbReference type="SAM" id="Phobius"/>
    </source>
</evidence>
<feature type="transmembrane region" description="Helical" evidence="1">
    <location>
        <begin position="6"/>
        <end position="25"/>
    </location>
</feature>
<gene>
    <name evidence="2" type="ORF">GCM10011492_12280</name>
</gene>
<reference evidence="2" key="1">
    <citation type="journal article" date="2014" name="Int. J. Syst. Evol. Microbiol.">
        <title>Complete genome sequence of Corynebacterium casei LMG S-19264T (=DSM 44701T), isolated from a smear-ripened cheese.</title>
        <authorList>
            <consortium name="US DOE Joint Genome Institute (JGI-PGF)"/>
            <person name="Walter F."/>
            <person name="Albersmeier A."/>
            <person name="Kalinowski J."/>
            <person name="Ruckert C."/>
        </authorList>
    </citation>
    <scope>NUCLEOTIDE SEQUENCE</scope>
    <source>
        <strain evidence="2">CGMCC 1.15085</strain>
    </source>
</reference>